<dbReference type="EMBL" id="SNRY01001603">
    <property type="protein sequence ID" value="KAA6329738.1"/>
    <property type="molecule type" value="Genomic_DNA"/>
</dbReference>
<organism evidence="15">
    <name type="scientific">termite gut metagenome</name>
    <dbReference type="NCBI Taxonomy" id="433724"/>
    <lineage>
        <taxon>unclassified sequences</taxon>
        <taxon>metagenomes</taxon>
        <taxon>organismal metagenomes</taxon>
    </lineage>
</organism>
<evidence type="ECO:0000256" key="6">
    <source>
        <dbReference type="ARBA" id="ARBA00023004"/>
    </source>
</evidence>
<dbReference type="SUPFAM" id="SSF49464">
    <property type="entry name" value="Carboxypeptidase regulatory domain-like"/>
    <property type="match status" value="1"/>
</dbReference>
<evidence type="ECO:0000256" key="7">
    <source>
        <dbReference type="ARBA" id="ARBA00023065"/>
    </source>
</evidence>
<dbReference type="PANTHER" id="PTHR32552:SF68">
    <property type="entry name" value="FERRICHROME OUTER MEMBRANE TRANSPORTER_PHAGE RECEPTOR"/>
    <property type="match status" value="1"/>
</dbReference>
<evidence type="ECO:0000256" key="12">
    <source>
        <dbReference type="SAM" id="Phobius"/>
    </source>
</evidence>
<proteinExistence type="predicted"/>
<evidence type="ECO:0000256" key="9">
    <source>
        <dbReference type="ARBA" id="ARBA00023136"/>
    </source>
</evidence>
<dbReference type="NCBIfam" id="TIGR04057">
    <property type="entry name" value="SusC_RagA_signa"/>
    <property type="match status" value="1"/>
</dbReference>
<comment type="caution">
    <text evidence="15">The sequence shown here is derived from an EMBL/GenBank/DDBJ whole genome shotgun (WGS) entry which is preliminary data.</text>
</comment>
<comment type="subcellular location">
    <subcellularLocation>
        <location evidence="1">Cell outer membrane</location>
        <topology evidence="1">Multi-pass membrane protein</topology>
    </subcellularLocation>
</comment>
<evidence type="ECO:0000256" key="10">
    <source>
        <dbReference type="ARBA" id="ARBA00023237"/>
    </source>
</evidence>
<dbReference type="InterPro" id="IPR036942">
    <property type="entry name" value="Beta-barrel_TonB_sf"/>
</dbReference>
<evidence type="ECO:0000256" key="8">
    <source>
        <dbReference type="ARBA" id="ARBA00023077"/>
    </source>
</evidence>
<dbReference type="NCBIfam" id="TIGR04056">
    <property type="entry name" value="OMP_RagA_SusC"/>
    <property type="match status" value="1"/>
</dbReference>
<evidence type="ECO:0000256" key="1">
    <source>
        <dbReference type="ARBA" id="ARBA00004571"/>
    </source>
</evidence>
<feature type="region of interest" description="Disordered" evidence="11">
    <location>
        <begin position="240"/>
        <end position="267"/>
    </location>
</feature>
<keyword evidence="3" id="KW-0410">Iron transport</keyword>
<reference evidence="15" key="1">
    <citation type="submission" date="2019-03" db="EMBL/GenBank/DDBJ databases">
        <title>Single cell metagenomics reveals metabolic interactions within the superorganism composed of flagellate Streblomastix strix and complex community of Bacteroidetes bacteria on its surface.</title>
        <authorList>
            <person name="Treitli S.C."/>
            <person name="Kolisko M."/>
            <person name="Husnik F."/>
            <person name="Keeling P."/>
            <person name="Hampl V."/>
        </authorList>
    </citation>
    <scope>NUCLEOTIDE SEQUENCE</scope>
    <source>
        <strain evidence="15">STM</strain>
    </source>
</reference>
<dbReference type="InterPro" id="IPR037066">
    <property type="entry name" value="Plug_dom_sf"/>
</dbReference>
<keyword evidence="8" id="KW-0798">TonB box</keyword>
<dbReference type="GO" id="GO:0015344">
    <property type="term" value="F:siderophore uptake transmembrane transporter activity"/>
    <property type="evidence" value="ECO:0007669"/>
    <property type="project" value="TreeGrafter"/>
</dbReference>
<dbReference type="InterPro" id="IPR039426">
    <property type="entry name" value="TonB-dep_rcpt-like"/>
</dbReference>
<dbReference type="Pfam" id="PF00593">
    <property type="entry name" value="TonB_dep_Rec_b-barrel"/>
    <property type="match status" value="1"/>
</dbReference>
<dbReference type="SUPFAM" id="SSF56935">
    <property type="entry name" value="Porins"/>
    <property type="match status" value="1"/>
</dbReference>
<accession>A0A5J4R7T7</accession>
<dbReference type="InterPro" id="IPR023997">
    <property type="entry name" value="TonB-dep_OMP_SusC/RagA_CS"/>
</dbReference>
<dbReference type="Pfam" id="PF13715">
    <property type="entry name" value="CarbopepD_reg_2"/>
    <property type="match status" value="1"/>
</dbReference>
<dbReference type="Gene3D" id="2.170.130.10">
    <property type="entry name" value="TonB-dependent receptor, plug domain"/>
    <property type="match status" value="1"/>
</dbReference>
<gene>
    <name evidence="15" type="ORF">EZS27_021486</name>
</gene>
<feature type="domain" description="TonB-dependent receptor-like beta-barrel" evidence="13">
    <location>
        <begin position="454"/>
        <end position="826"/>
    </location>
</feature>
<dbReference type="PROSITE" id="PS52016">
    <property type="entry name" value="TONB_DEPENDENT_REC_3"/>
    <property type="match status" value="1"/>
</dbReference>
<keyword evidence="10" id="KW-0998">Cell outer membrane</keyword>
<keyword evidence="7" id="KW-0406">Ion transport</keyword>
<keyword evidence="9 12" id="KW-0472">Membrane</keyword>
<dbReference type="Gene3D" id="2.60.40.1120">
    <property type="entry name" value="Carboxypeptidase-like, regulatory domain"/>
    <property type="match status" value="1"/>
</dbReference>
<evidence type="ECO:0000256" key="11">
    <source>
        <dbReference type="SAM" id="MobiDB-lite"/>
    </source>
</evidence>
<keyword evidence="6" id="KW-0408">Iron</keyword>
<keyword evidence="5" id="KW-0732">Signal</keyword>
<dbReference type="InterPro" id="IPR000531">
    <property type="entry name" value="Beta-barrel_TonB"/>
</dbReference>
<dbReference type="InterPro" id="IPR008969">
    <property type="entry name" value="CarboxyPept-like_regulatory"/>
</dbReference>
<dbReference type="PANTHER" id="PTHR32552">
    <property type="entry name" value="FERRICHROME IRON RECEPTOR-RELATED"/>
    <property type="match status" value="1"/>
</dbReference>
<evidence type="ECO:0000256" key="5">
    <source>
        <dbReference type="ARBA" id="ARBA00022729"/>
    </source>
</evidence>
<protein>
    <submittedName>
        <fullName evidence="15">TonB-dependent receptor SusC</fullName>
    </submittedName>
</protein>
<keyword evidence="4 12" id="KW-0812">Transmembrane</keyword>
<dbReference type="AlphaFoldDB" id="A0A5J4R7T7"/>
<evidence type="ECO:0000259" key="13">
    <source>
        <dbReference type="Pfam" id="PF00593"/>
    </source>
</evidence>
<evidence type="ECO:0000256" key="4">
    <source>
        <dbReference type="ARBA" id="ARBA00022692"/>
    </source>
</evidence>
<keyword evidence="2" id="KW-0813">Transport</keyword>
<dbReference type="InterPro" id="IPR012910">
    <property type="entry name" value="Plug_dom"/>
</dbReference>
<evidence type="ECO:0000259" key="14">
    <source>
        <dbReference type="Pfam" id="PF07715"/>
    </source>
</evidence>
<keyword evidence="15" id="KW-0675">Receptor</keyword>
<feature type="domain" description="TonB-dependent receptor plug" evidence="14">
    <location>
        <begin position="165"/>
        <end position="294"/>
    </location>
</feature>
<evidence type="ECO:0000256" key="2">
    <source>
        <dbReference type="ARBA" id="ARBA00022448"/>
    </source>
</evidence>
<dbReference type="Pfam" id="PF07715">
    <property type="entry name" value="Plug"/>
    <property type="match status" value="1"/>
</dbReference>
<keyword evidence="12" id="KW-1133">Transmembrane helix</keyword>
<dbReference type="InterPro" id="IPR023996">
    <property type="entry name" value="TonB-dep_OMP_SusC/RagA"/>
</dbReference>
<dbReference type="Gene3D" id="2.40.170.20">
    <property type="entry name" value="TonB-dependent receptor, beta-barrel domain"/>
    <property type="match status" value="1"/>
</dbReference>
<name>A0A5J4R7T7_9ZZZZ</name>
<dbReference type="GO" id="GO:0009279">
    <property type="term" value="C:cell outer membrane"/>
    <property type="evidence" value="ECO:0007669"/>
    <property type="project" value="UniProtKB-SubCell"/>
</dbReference>
<feature type="transmembrane region" description="Helical" evidence="12">
    <location>
        <begin position="32"/>
        <end position="51"/>
    </location>
</feature>
<sequence length="1065" mass="117684">MELTKSIINLINLMIMSKNLLSSAFCKARHKYLFNATGIMSLSLFLFIFPLHAKGINSQSIWDASAINQQNITITGVVTDRTGEVIPGVNIVIKGTTVGVITGTKGEYSIGVSSSDAVLVFSYLGYITQERVIGNQRKLDVILDEDVAQIDEVVVTALGIVKKEKSLTYSTQIVDGQELVRAKDPNMINSLAGKTAGVQINRSASGLGGSVKVVIRGDRSVSGSNQPLYVIDGVPINSSSNNQTATTIGGNNDSGNRDGGDGISNLNPDDIESMNILKGPAAAALYGSSAANGVVVITTKKGKTGRIDIIFNTNTTWENVSYGIPEFQNNYGGVTTSWGDKINGSSDYAKDFFNTGFTTINSLSLSSGSDAMQTYFSYANTSGSGIIEHNKLNKHNLNFRETANFFDKRLTLDANISLMYQNVENRPSPGGYYMNPLVGLYRFPRGGVQGKGNEGTFTYYKENYQYMNAERNMYLQNWYINPENGGWEQNPYWLINKAPSEDQRYRAIANLSLSFKINEQFTLQARGNADFITDNYEAKMYAGTDPALTGGTNGRYIVNESNSLSLYSDLMLTYQQKFGSVSVNATVGTSINDNRGKSLGIDSYPGGLFNPNLFTIRNVDLNGGSPSMNKYHAQEQAVFFAGQIGFYDWLFWDVTARNDWTSTLAFTKYLDRGFFYPSVGLTWVINESLKLPEWINLGKVRGAWSKVGNGLPRYRSNPQNSVGRGGVINYNSTSPFNELKPEMTTSVEAGIEWRFFGSRLEFDFTYYQTHTKNQLFSLAAPSGSKYTTYYVNAGDIQNQGVEIILGGSPVWVSDFRWKTSANFSLNRNKVIELAEGLGYFDFGGGGSNSYAMRLEVGGSFGDIYGRTFERNEQGNIQYDESNIPKKDSSGYHKIGNTSPKFNLGWQNTFTYKNFYLYFLIDGRFKGDVLSLTEADLDRYGVSKRTGVDRDNGGIMFDGKKISDVSRFYTIVGGRDGISEYYIYDATNIRMRELSIGYTIPRKLLDNVPVVKSIDLSLIGRNLFFFKNNAPYDPDGTLSVGNALQGVDSFGMPSTRSFGFNIKANF</sequence>
<evidence type="ECO:0000256" key="3">
    <source>
        <dbReference type="ARBA" id="ARBA00022496"/>
    </source>
</evidence>
<evidence type="ECO:0000313" key="15">
    <source>
        <dbReference type="EMBL" id="KAA6329738.1"/>
    </source>
</evidence>